<dbReference type="PATRIC" id="fig|1094466.5.peg.1177"/>
<accession>H8XP89</accession>
<gene>
    <name evidence="1" type="ordered locus">KQS_05995</name>
</gene>
<evidence type="ECO:0000313" key="1">
    <source>
        <dbReference type="EMBL" id="CCG53163.1"/>
    </source>
</evidence>
<dbReference type="KEGG" id="fin:KQS_05995"/>
<dbReference type="AlphaFoldDB" id="H8XP89"/>
<keyword evidence="2" id="KW-1185">Reference proteome</keyword>
<protein>
    <submittedName>
        <fullName evidence="1">Uncharacterized protein</fullName>
    </submittedName>
</protein>
<dbReference type="EMBL" id="HE774682">
    <property type="protein sequence ID" value="CCG53163.1"/>
    <property type="molecule type" value="Genomic_DNA"/>
</dbReference>
<organism evidence="1 2">
    <name type="scientific">Flavobacterium indicum (strain DSM 17447 / CIP 109464 / GPTSA100-9)</name>
    <dbReference type="NCBI Taxonomy" id="1094466"/>
    <lineage>
        <taxon>Bacteria</taxon>
        <taxon>Pseudomonadati</taxon>
        <taxon>Bacteroidota</taxon>
        <taxon>Flavobacteriia</taxon>
        <taxon>Flavobacteriales</taxon>
        <taxon>Flavobacteriaceae</taxon>
        <taxon>Flavobacterium</taxon>
    </lineage>
</organism>
<dbReference type="RefSeq" id="WP_014388289.1">
    <property type="nucleotide sequence ID" value="NC_017025.1"/>
</dbReference>
<proteinExistence type="predicted"/>
<reference evidence="1 2" key="1">
    <citation type="journal article" date="2012" name="J. Bacteriol.">
        <title>Complete Genome Sequence of Flavobacterium indicum GPSTA100-9T, Isolated from Warm Spring Water.</title>
        <authorList>
            <person name="Barbier P."/>
            <person name="Houel A."/>
            <person name="Loux V."/>
            <person name="Poulain J."/>
            <person name="Bernardet J.F."/>
            <person name="Touchon M."/>
            <person name="Duchaud E."/>
        </authorList>
    </citation>
    <scope>NUCLEOTIDE SEQUENCE [LARGE SCALE GENOMIC DNA]</scope>
    <source>
        <strain evidence="2">DSM 17447 / CIP 109464 / GPTSA100-9</strain>
    </source>
</reference>
<dbReference type="Proteomes" id="UP000007599">
    <property type="component" value="Chromosome I"/>
</dbReference>
<evidence type="ECO:0000313" key="2">
    <source>
        <dbReference type="Proteomes" id="UP000007599"/>
    </source>
</evidence>
<sequence length="82" mass="9526">MSKIEKITKEEAVKEILNILEKAEKSFPEMDNQPDGSTIFCPFPEKYIQLGNAFFKLEYGFKLIKVNSKTFEYPQKENSASR</sequence>
<dbReference type="HOGENOM" id="CLU_2553266_0_0_10"/>
<dbReference type="STRING" id="1094466.KQS_05995"/>
<name>H8XP89_FLAIG</name>
<reference evidence="2" key="2">
    <citation type="submission" date="2012-03" db="EMBL/GenBank/DDBJ databases">
        <title>Complete genome sequence of Flavobacterium indicum GPTSA100-9T, isolated from warm spring water.</title>
        <authorList>
            <person name="Barbier P."/>
            <person name="Houel A."/>
            <person name="Loux V."/>
            <person name="Poulain J."/>
            <person name="Bernardet J.-F."/>
            <person name="Touchon M."/>
            <person name="Duchaud E."/>
        </authorList>
    </citation>
    <scope>NUCLEOTIDE SEQUENCE [LARGE SCALE GENOMIC DNA]</scope>
    <source>
        <strain evidence="2">DSM 17447 / CIP 109464 / GPTSA100-9</strain>
    </source>
</reference>